<dbReference type="InterPro" id="IPR037171">
    <property type="entry name" value="NagB/RpiA_transferase-like"/>
</dbReference>
<evidence type="ECO:0000256" key="3">
    <source>
        <dbReference type="ARBA" id="ARBA00023125"/>
    </source>
</evidence>
<dbReference type="RefSeq" id="WP_077667832.1">
    <property type="nucleotide sequence ID" value="NZ_MUFB01000008.1"/>
</dbReference>
<keyword evidence="4" id="KW-0804">Transcription</keyword>
<evidence type="ECO:0000313" key="6">
    <source>
        <dbReference type="EMBL" id="OOE86171.1"/>
    </source>
</evidence>
<evidence type="ECO:0000259" key="5">
    <source>
        <dbReference type="PROSITE" id="PS51000"/>
    </source>
</evidence>
<dbReference type="Pfam" id="PF08220">
    <property type="entry name" value="HTH_DeoR"/>
    <property type="match status" value="1"/>
</dbReference>
<evidence type="ECO:0000313" key="7">
    <source>
        <dbReference type="Proteomes" id="UP000189410"/>
    </source>
</evidence>
<dbReference type="Pfam" id="PF00455">
    <property type="entry name" value="DeoRC"/>
    <property type="match status" value="1"/>
</dbReference>
<dbReference type="EMBL" id="MUFB01000008">
    <property type="protein sequence ID" value="OOE86171.1"/>
    <property type="molecule type" value="Genomic_DNA"/>
</dbReference>
<sequence length="267" mass="29312">MSQEAELNWRQREILAQLAKTEHLETDDLATQFSVTTQTIRRDINQLCALGLARRHHGGINMPSAHVNSDYQRRLQRHSGVKTAIARAVAEHIPEGATVMLGIGTTVSAIAEQLLTRRDLRVITNNVQIAHILGANPDLDIWLAGGKLRANDQDMVGHSVLQFLSRFQPDIAIIGCAAVNEEGWVCEFSPDEADVSDTMLSAASARWLVADGSKWQRSAPVKVTTLSQFDYVFTNDVLSNYSTLPADIAFIPCDSRDLGPTQAPTAK</sequence>
<dbReference type="InterPro" id="IPR036390">
    <property type="entry name" value="WH_DNA-bd_sf"/>
</dbReference>
<keyword evidence="7" id="KW-1185">Reference proteome</keyword>
<dbReference type="PROSITE" id="PS00894">
    <property type="entry name" value="HTH_DEOR_1"/>
    <property type="match status" value="1"/>
</dbReference>
<dbReference type="SUPFAM" id="SSF100950">
    <property type="entry name" value="NagB/RpiA/CoA transferase-like"/>
    <property type="match status" value="1"/>
</dbReference>
<evidence type="ECO:0000256" key="4">
    <source>
        <dbReference type="ARBA" id="ARBA00023163"/>
    </source>
</evidence>
<dbReference type="PROSITE" id="PS51000">
    <property type="entry name" value="HTH_DEOR_2"/>
    <property type="match status" value="1"/>
</dbReference>
<dbReference type="PANTHER" id="PTHR30363">
    <property type="entry name" value="HTH-TYPE TRANSCRIPTIONAL REGULATOR SRLR-RELATED"/>
    <property type="match status" value="1"/>
</dbReference>
<accession>A0ABX3KB67</accession>
<dbReference type="Gene3D" id="3.40.50.1360">
    <property type="match status" value="1"/>
</dbReference>
<name>A0ABX3KB67_9GAMM</name>
<dbReference type="InterPro" id="IPR001034">
    <property type="entry name" value="DeoR_HTH"/>
</dbReference>
<dbReference type="InterPro" id="IPR018356">
    <property type="entry name" value="Tscrpt_reg_HTH_DeoR_CS"/>
</dbReference>
<dbReference type="InterPro" id="IPR014036">
    <property type="entry name" value="DeoR-like_C"/>
</dbReference>
<dbReference type="SMART" id="SM00420">
    <property type="entry name" value="HTH_DEOR"/>
    <property type="match status" value="1"/>
</dbReference>
<keyword evidence="2" id="KW-0805">Transcription regulation</keyword>
<keyword evidence="1" id="KW-0678">Repressor</keyword>
<gene>
    <name evidence="6" type="ORF">BZG73_06020</name>
</gene>
<proteinExistence type="predicted"/>
<dbReference type="Proteomes" id="UP000189410">
    <property type="component" value="Unassembled WGS sequence"/>
</dbReference>
<evidence type="ECO:0000256" key="1">
    <source>
        <dbReference type="ARBA" id="ARBA00022491"/>
    </source>
</evidence>
<dbReference type="Gene3D" id="1.10.10.10">
    <property type="entry name" value="Winged helix-like DNA-binding domain superfamily/Winged helix DNA-binding domain"/>
    <property type="match status" value="1"/>
</dbReference>
<evidence type="ECO:0000256" key="2">
    <source>
        <dbReference type="ARBA" id="ARBA00023015"/>
    </source>
</evidence>
<protein>
    <recommendedName>
        <fullName evidence="5">HTH deoR-type domain-containing protein</fullName>
    </recommendedName>
</protein>
<dbReference type="InterPro" id="IPR036388">
    <property type="entry name" value="WH-like_DNA-bd_sf"/>
</dbReference>
<keyword evidence="3" id="KW-0238">DNA-binding</keyword>
<dbReference type="PANTHER" id="PTHR30363:SF4">
    <property type="entry name" value="GLYCEROL-3-PHOSPHATE REGULON REPRESSOR"/>
    <property type="match status" value="1"/>
</dbReference>
<organism evidence="6 7">
    <name type="scientific">Salinivibrio siamensis</name>
    <dbReference type="NCBI Taxonomy" id="414286"/>
    <lineage>
        <taxon>Bacteria</taxon>
        <taxon>Pseudomonadati</taxon>
        <taxon>Pseudomonadota</taxon>
        <taxon>Gammaproteobacteria</taxon>
        <taxon>Vibrionales</taxon>
        <taxon>Vibrionaceae</taxon>
        <taxon>Salinivibrio</taxon>
    </lineage>
</organism>
<dbReference type="SUPFAM" id="SSF46785">
    <property type="entry name" value="Winged helix' DNA-binding domain"/>
    <property type="match status" value="1"/>
</dbReference>
<comment type="caution">
    <text evidence="6">The sequence shown here is derived from an EMBL/GenBank/DDBJ whole genome shotgun (WGS) entry which is preliminary data.</text>
</comment>
<dbReference type="PRINTS" id="PR00037">
    <property type="entry name" value="HTHLACR"/>
</dbReference>
<dbReference type="SMART" id="SM01134">
    <property type="entry name" value="DeoRC"/>
    <property type="match status" value="1"/>
</dbReference>
<feature type="domain" description="HTH deoR-type" evidence="5">
    <location>
        <begin position="7"/>
        <end position="62"/>
    </location>
</feature>
<reference evidence="6 7" key="1">
    <citation type="journal article" date="2017" name="Genome Announc.">
        <title>Draft Genome Sequences of Salinivibrio proteolyticus, Salinivibrio sharmensis, Salinivibrio siamensis, Salinivibrio costicola subsp. alcaliphilus, Salinivibrio costicola subsp. vallismortis, and 29 New Isolates Belonging to the Genus Salinivibrio.</title>
        <authorList>
            <person name="Lopez-Hermoso C."/>
            <person name="de la Haba R.R."/>
            <person name="Sanchez-Porro C."/>
            <person name="Bayliss S.C."/>
            <person name="Feil E.J."/>
            <person name="Ventosa A."/>
        </authorList>
    </citation>
    <scope>NUCLEOTIDE SEQUENCE [LARGE SCALE GENOMIC DNA]</scope>
    <source>
        <strain evidence="6 7">JCM 14472</strain>
    </source>
</reference>
<dbReference type="InterPro" id="IPR050313">
    <property type="entry name" value="Carb_Metab_HTH_regulators"/>
</dbReference>